<dbReference type="OrthoDB" id="7458135at2759"/>
<dbReference type="EMBL" id="CAHIKZ030005137">
    <property type="protein sequence ID" value="CAE1319987.1"/>
    <property type="molecule type" value="Genomic_DNA"/>
</dbReference>
<protein>
    <submittedName>
        <fullName evidence="9">NFE2L1_3</fullName>
    </submittedName>
</protein>
<keyword evidence="1" id="KW-0805">Transcription regulation</keyword>
<feature type="compositionally biased region" description="Low complexity" evidence="7">
    <location>
        <begin position="250"/>
        <end position="269"/>
    </location>
</feature>
<dbReference type="PANTHER" id="PTHR24411:SF55">
    <property type="entry name" value="SEGMENTATION PROTEIN CAP'N'COLLAR"/>
    <property type="match status" value="1"/>
</dbReference>
<keyword evidence="5" id="KW-0539">Nucleus</keyword>
<keyword evidence="6" id="KW-0175">Coiled coil</keyword>
<dbReference type="Proteomes" id="UP000597762">
    <property type="component" value="Unassembled WGS sequence"/>
</dbReference>
<feature type="compositionally biased region" description="Low complexity" evidence="7">
    <location>
        <begin position="42"/>
        <end position="52"/>
    </location>
</feature>
<evidence type="ECO:0000256" key="1">
    <source>
        <dbReference type="ARBA" id="ARBA00023015"/>
    </source>
</evidence>
<feature type="region of interest" description="Disordered" evidence="7">
    <location>
        <begin position="248"/>
        <end position="269"/>
    </location>
</feature>
<feature type="compositionally biased region" description="Polar residues" evidence="7">
    <location>
        <begin position="603"/>
        <end position="633"/>
    </location>
</feature>
<evidence type="ECO:0000259" key="8">
    <source>
        <dbReference type="PROSITE" id="PS50217"/>
    </source>
</evidence>
<evidence type="ECO:0000256" key="5">
    <source>
        <dbReference type="ARBA" id="ARBA00023242"/>
    </source>
</evidence>
<keyword evidence="10" id="KW-1185">Reference proteome</keyword>
<feature type="compositionally biased region" description="Low complexity" evidence="7">
    <location>
        <begin position="634"/>
        <end position="651"/>
    </location>
</feature>
<dbReference type="GO" id="GO:0005634">
    <property type="term" value="C:nucleus"/>
    <property type="evidence" value="ECO:0007669"/>
    <property type="project" value="TreeGrafter"/>
</dbReference>
<dbReference type="SUPFAM" id="SSF47454">
    <property type="entry name" value="A DNA-binding domain in eukaryotic transcription factors"/>
    <property type="match status" value="1"/>
</dbReference>
<evidence type="ECO:0000256" key="4">
    <source>
        <dbReference type="ARBA" id="ARBA00023163"/>
    </source>
</evidence>
<feature type="compositionally biased region" description="Low complexity" evidence="7">
    <location>
        <begin position="564"/>
        <end position="576"/>
    </location>
</feature>
<evidence type="ECO:0000313" key="10">
    <source>
        <dbReference type="Proteomes" id="UP000597762"/>
    </source>
</evidence>
<dbReference type="SMART" id="SM00338">
    <property type="entry name" value="BRLZ"/>
    <property type="match status" value="1"/>
</dbReference>
<evidence type="ECO:0000256" key="2">
    <source>
        <dbReference type="ARBA" id="ARBA00023125"/>
    </source>
</evidence>
<sequence>MVQVRMRNRKCLPECSLTHISVALVAASDYYSTYLVSADHVSSSNPGSSSSSHADHTNEDDDDLFQDDTNEDILATALDEAADYVGNSENEEEQEEANNVEYLNLINTSNNLNSTKEAEVEEGTAAVSGISTVFNRELVNSTSNSTTNTGTTSCSNTSSPASSDLTKEDLDLIDVLYRQDIDLGVQREVYDVNLRRELEREQEQVLQKEREKHKQLELHQLKLQEEQHRLKQQWLMENYTRDTETGEWIPLQQTPSPPLQQQQQQPPQLQHCNYGNVSQINVTEQPLQPTTSNNQSELALRSIPLNPNIPNSSLEEALQTLDIESRKNVSEEPALEHYLDNYLASNQIANFSDTSSDQLSGPSFGCNLLPCSSNVTNSCPEDQSMNVNYYQEQPPPPPSQQPNVYERQNSLDNWWREIMGSSETSVENPSHSRELIQNATLPVPSGEMGCGNLFNTSLSCNSSSFLNGSSGHSSEWDNQNLLFSNISAAINESNSLMEIEKMLRGNTMMGNLTLPNINLDEGLMDDGSSDSAVCSLAGSASPFQDFNDSHNPSPYDHIEGATGGSDYDSSSSSSGSANGHRAVKTEPNSSYYCSYGSMGGQQVASMNHSTSSNDTDFNYQPSNTNHIQHNHTYSQQHSQQQQQQQQHPQPQKSSLSNPKSLRQEMLPGPHKGSKSAAMSHSRGPTSRDQKRLRELNVPLTMSQIIDSSVEEFNELVRKYPLPESHMRLIRDIRRRGKNKVAAQNCRKRKLNVIGTLEEEVLNLRETRNRLLLEGNVIDRKTREMKEKYKVYYQEVFASLRDEFGNPYDPQEYCLQQSSDGNVFLVRKSFTPEEKSLESNRKKKTEDK</sequence>
<evidence type="ECO:0000256" key="3">
    <source>
        <dbReference type="ARBA" id="ARBA00023159"/>
    </source>
</evidence>
<dbReference type="InterPro" id="IPR004827">
    <property type="entry name" value="bZIP"/>
</dbReference>
<evidence type="ECO:0000256" key="7">
    <source>
        <dbReference type="SAM" id="MobiDB-lite"/>
    </source>
</evidence>
<feature type="coiled-coil region" evidence="6">
    <location>
        <begin position="191"/>
        <end position="233"/>
    </location>
</feature>
<gene>
    <name evidence="9" type="ORF">SPHA_70268</name>
</gene>
<feature type="region of interest" description="Disordered" evidence="7">
    <location>
        <begin position="386"/>
        <end position="405"/>
    </location>
</feature>
<feature type="domain" description="BZIP" evidence="8">
    <location>
        <begin position="728"/>
        <end position="791"/>
    </location>
</feature>
<proteinExistence type="predicted"/>
<accession>A0A812EBC1</accession>
<keyword evidence="3" id="KW-0010">Activator</keyword>
<comment type="caution">
    <text evidence="9">The sequence shown here is derived from an EMBL/GenBank/DDBJ whole genome shotgun (WGS) entry which is preliminary data.</text>
</comment>
<organism evidence="9 10">
    <name type="scientific">Acanthosepion pharaonis</name>
    <name type="common">Pharaoh cuttlefish</name>
    <name type="synonym">Sepia pharaonis</name>
    <dbReference type="NCBI Taxonomy" id="158019"/>
    <lineage>
        <taxon>Eukaryota</taxon>
        <taxon>Metazoa</taxon>
        <taxon>Spiralia</taxon>
        <taxon>Lophotrochozoa</taxon>
        <taxon>Mollusca</taxon>
        <taxon>Cephalopoda</taxon>
        <taxon>Coleoidea</taxon>
        <taxon>Decapodiformes</taxon>
        <taxon>Sepiida</taxon>
        <taxon>Sepiina</taxon>
        <taxon>Sepiidae</taxon>
        <taxon>Acanthosepion</taxon>
    </lineage>
</organism>
<dbReference type="PROSITE" id="PS50217">
    <property type="entry name" value="BZIP"/>
    <property type="match status" value="1"/>
</dbReference>
<dbReference type="InterPro" id="IPR008917">
    <property type="entry name" value="TF_DNA-bd_sf"/>
</dbReference>
<reference evidence="9" key="1">
    <citation type="submission" date="2021-01" db="EMBL/GenBank/DDBJ databases">
        <authorList>
            <person name="Li R."/>
            <person name="Bekaert M."/>
        </authorList>
    </citation>
    <scope>NUCLEOTIDE SEQUENCE</scope>
    <source>
        <strain evidence="9">Farmed</strain>
    </source>
</reference>
<dbReference type="InterPro" id="IPR047167">
    <property type="entry name" value="NFE2-like"/>
</dbReference>
<evidence type="ECO:0000256" key="6">
    <source>
        <dbReference type="SAM" id="Coils"/>
    </source>
</evidence>
<feature type="compositionally biased region" description="Low complexity" evidence="7">
    <location>
        <begin position="141"/>
        <end position="163"/>
    </location>
</feature>
<name>A0A812EBC1_ACAPH</name>
<dbReference type="AlphaFoldDB" id="A0A812EBC1"/>
<feature type="region of interest" description="Disordered" evidence="7">
    <location>
        <begin position="544"/>
        <end position="584"/>
    </location>
</feature>
<dbReference type="GO" id="GO:0000981">
    <property type="term" value="F:DNA-binding transcription factor activity, RNA polymerase II-specific"/>
    <property type="evidence" value="ECO:0007669"/>
    <property type="project" value="TreeGrafter"/>
</dbReference>
<feature type="region of interest" description="Disordered" evidence="7">
    <location>
        <begin position="141"/>
        <end position="164"/>
    </location>
</feature>
<dbReference type="CDD" id="cd14698">
    <property type="entry name" value="bZIP_CNC"/>
    <property type="match status" value="1"/>
</dbReference>
<dbReference type="Pfam" id="PF03131">
    <property type="entry name" value="bZIP_Maf"/>
    <property type="match status" value="1"/>
</dbReference>
<keyword evidence="2" id="KW-0238">DNA-binding</keyword>
<feature type="region of interest" description="Disordered" evidence="7">
    <location>
        <begin position="39"/>
        <end position="66"/>
    </location>
</feature>
<dbReference type="Gene3D" id="1.10.880.10">
    <property type="entry name" value="Transcription factor, Skn-1-like, DNA-binding domain"/>
    <property type="match status" value="1"/>
</dbReference>
<dbReference type="PANTHER" id="PTHR24411">
    <property type="entry name" value="NUCLEAR FACTOR ERYTHROID 2-RELATED FACTOR"/>
    <property type="match status" value="1"/>
</dbReference>
<evidence type="ECO:0000313" key="9">
    <source>
        <dbReference type="EMBL" id="CAE1319987.1"/>
    </source>
</evidence>
<dbReference type="InterPro" id="IPR004826">
    <property type="entry name" value="bZIP_Maf"/>
</dbReference>
<keyword evidence="4" id="KW-0804">Transcription</keyword>
<feature type="compositionally biased region" description="Basic and acidic residues" evidence="7">
    <location>
        <begin position="685"/>
        <end position="694"/>
    </location>
</feature>
<dbReference type="PROSITE" id="PS00036">
    <property type="entry name" value="BZIP_BASIC"/>
    <property type="match status" value="1"/>
</dbReference>
<dbReference type="GO" id="GO:0000978">
    <property type="term" value="F:RNA polymerase II cis-regulatory region sequence-specific DNA binding"/>
    <property type="evidence" value="ECO:0007669"/>
    <property type="project" value="InterPro"/>
</dbReference>
<feature type="region of interest" description="Disordered" evidence="7">
    <location>
        <begin position="603"/>
        <end position="695"/>
    </location>
</feature>